<dbReference type="KEGG" id="csi:P262_p1160"/>
<gene>
    <name evidence="1" type="ORF">P262_p1160</name>
</gene>
<reference evidence="1 2" key="1">
    <citation type="journal article" date="2014" name="Genome Announc.">
        <title>Complete Genome Sequence of Cronobacter sakazakii Strain CMCC 45402.</title>
        <authorList>
            <person name="Zhao Z."/>
            <person name="Wang L."/>
            <person name="Wang B."/>
            <person name="Liang H."/>
            <person name="Ye Q."/>
            <person name="Zeng M."/>
        </authorList>
    </citation>
    <scope>NUCLEOTIDE SEQUENCE [LARGE SCALE GENOMIC DNA]</scope>
    <source>
        <strain evidence="2">45402</strain>
        <plasmid evidence="2">Plasmid p1</plasmid>
    </source>
</reference>
<dbReference type="Gene3D" id="1.10.10.760">
    <property type="entry name" value="E-set domains of sugar-utilizing enzymes"/>
    <property type="match status" value="1"/>
</dbReference>
<evidence type="ECO:0000313" key="2">
    <source>
        <dbReference type="Proteomes" id="UP000018545"/>
    </source>
</evidence>
<geneLocation type="plasmid" evidence="1 2">
    <name>p1</name>
</geneLocation>
<dbReference type="InterPro" id="IPR044901">
    <property type="entry name" value="Trehalose_TreZ_E-set_sf"/>
</dbReference>
<organism evidence="1 2">
    <name type="scientific">Cronobacter malonaticus</name>
    <dbReference type="NCBI Taxonomy" id="413503"/>
    <lineage>
        <taxon>Bacteria</taxon>
        <taxon>Pseudomonadati</taxon>
        <taxon>Pseudomonadota</taxon>
        <taxon>Gammaproteobacteria</taxon>
        <taxon>Enterobacterales</taxon>
        <taxon>Enterobacteriaceae</taxon>
        <taxon>Cronobacter</taxon>
    </lineage>
</organism>
<dbReference type="EMBL" id="CP006732">
    <property type="protein sequence ID" value="AHB72614.1"/>
    <property type="molecule type" value="Genomic_DNA"/>
</dbReference>
<keyword evidence="1" id="KW-0614">Plasmid</keyword>
<sequence length="181" mass="19980">MLLATLLLSPHIPLLFMGEEYGETNPFLFFTDFHGDLAKAVREGRAREFEGHGDWDGDSVPDPNAQQTFEMSKLDWQKPESEEGRAWLALTRELLTLRREQIVPLLSTAGGHSGRVIDTAPGFVAVSWTFPKGTLSLALNIGERPQPLPEMPGDTLFAWPQAGDELPANSIQVRLAKGDAQ</sequence>
<dbReference type="InterPro" id="IPR013780">
    <property type="entry name" value="Glyco_hydro_b"/>
</dbReference>
<accession>V5U771</accession>
<dbReference type="HOGENOM" id="CLU_1500475_0_0_6"/>
<dbReference type="Proteomes" id="UP000018545">
    <property type="component" value="Plasmid p1"/>
</dbReference>
<evidence type="ECO:0000313" key="1">
    <source>
        <dbReference type="EMBL" id="AHB72614.1"/>
    </source>
</evidence>
<dbReference type="InterPro" id="IPR017853">
    <property type="entry name" value="GH"/>
</dbReference>
<dbReference type="PATRIC" id="fig|1401659.3.peg.4224"/>
<proteinExistence type="predicted"/>
<name>V5U771_9ENTR</name>
<dbReference type="SUPFAM" id="SSF51445">
    <property type="entry name" value="(Trans)glycosidases"/>
    <property type="match status" value="1"/>
</dbReference>
<dbReference type="Gene3D" id="3.20.20.80">
    <property type="entry name" value="Glycosidases"/>
    <property type="match status" value="1"/>
</dbReference>
<dbReference type="AlphaFoldDB" id="V5U771"/>
<dbReference type="GO" id="GO:0016798">
    <property type="term" value="F:hydrolase activity, acting on glycosyl bonds"/>
    <property type="evidence" value="ECO:0007669"/>
    <property type="project" value="UniProtKB-KW"/>
</dbReference>
<protein>
    <submittedName>
        <fullName evidence="1">Uncharacterized protein</fullName>
    </submittedName>
</protein>
<dbReference type="Gene3D" id="2.60.40.1180">
    <property type="entry name" value="Golgi alpha-mannosidase II"/>
    <property type="match status" value="1"/>
</dbReference>